<comment type="subunit">
    <text evidence="6">RNAP is composed of a core of 2 alpha, a beta and a beta' subunits. The core is associated with a delta subunit and one of several sigma factors.</text>
</comment>
<comment type="similarity">
    <text evidence="1 6">Belongs to the RpoE family.</text>
</comment>
<dbReference type="InterPro" id="IPR007759">
    <property type="entry name" value="Asxl_HARE-HTH"/>
</dbReference>
<dbReference type="Gene3D" id="1.10.10.1250">
    <property type="entry name" value="RNA polymerase, subunit delta, N-terminal domain"/>
    <property type="match status" value="1"/>
</dbReference>
<proteinExistence type="inferred from homology"/>
<name>A0ABW3NDE2_9BACI</name>
<evidence type="ECO:0000256" key="4">
    <source>
        <dbReference type="ARBA" id="ARBA00022695"/>
    </source>
</evidence>
<dbReference type="InterPro" id="IPR029757">
    <property type="entry name" value="RpoE"/>
</dbReference>
<evidence type="ECO:0000313" key="10">
    <source>
        <dbReference type="Proteomes" id="UP001597041"/>
    </source>
</evidence>
<feature type="region of interest" description="Disordered" evidence="7">
    <location>
        <begin position="89"/>
        <end position="173"/>
    </location>
</feature>
<sequence>MNVSVKEMTQEQIDEISMIELGSLILQEENKAIPFQDLFSKIADLKNLSEEKKENSIAQFYTDMNLDGRYLTLGSGVWGLKSWYPVEQAEEEITEEPKKRKKKKKAPAEETADVQEDLDVTDEDIDSIMDDFGEDTSEGAEEDTDLEEIEDEVDGVIGKDDLDELDYEDDNER</sequence>
<evidence type="ECO:0000256" key="5">
    <source>
        <dbReference type="ARBA" id="ARBA00023163"/>
    </source>
</evidence>
<keyword evidence="2 6" id="KW-0240">DNA-directed RNA polymerase</keyword>
<accession>A0ABW3NDE2</accession>
<dbReference type="HAMAP" id="MF_00357">
    <property type="entry name" value="RNApol_bact_RpoE"/>
    <property type="match status" value="1"/>
</dbReference>
<dbReference type="Pfam" id="PF05066">
    <property type="entry name" value="HARE-HTH"/>
    <property type="match status" value="1"/>
</dbReference>
<evidence type="ECO:0000256" key="7">
    <source>
        <dbReference type="SAM" id="MobiDB-lite"/>
    </source>
</evidence>
<keyword evidence="3 6" id="KW-0808">Transferase</keyword>
<evidence type="ECO:0000259" key="8">
    <source>
        <dbReference type="PROSITE" id="PS51913"/>
    </source>
</evidence>
<dbReference type="GO" id="GO:0003899">
    <property type="term" value="F:DNA-directed RNA polymerase activity"/>
    <property type="evidence" value="ECO:0007669"/>
    <property type="project" value="UniProtKB-EC"/>
</dbReference>
<protein>
    <recommendedName>
        <fullName evidence="6">Probable DNA-directed RNA polymerase subunit delta</fullName>
    </recommendedName>
    <alternativeName>
        <fullName evidence="6">RNAP delta factor</fullName>
    </alternativeName>
</protein>
<organism evidence="9 10">
    <name type="scientific">Oceanobacillus locisalsi</name>
    <dbReference type="NCBI Taxonomy" id="546107"/>
    <lineage>
        <taxon>Bacteria</taxon>
        <taxon>Bacillati</taxon>
        <taxon>Bacillota</taxon>
        <taxon>Bacilli</taxon>
        <taxon>Bacillales</taxon>
        <taxon>Bacillaceae</taxon>
        <taxon>Oceanobacillus</taxon>
    </lineage>
</organism>
<keyword evidence="4 6" id="KW-0548">Nucleotidyltransferase</keyword>
<evidence type="ECO:0000256" key="6">
    <source>
        <dbReference type="HAMAP-Rule" id="MF_00357"/>
    </source>
</evidence>
<evidence type="ECO:0000256" key="1">
    <source>
        <dbReference type="ARBA" id="ARBA00009828"/>
    </source>
</evidence>
<dbReference type="RefSeq" id="WP_379589974.1">
    <property type="nucleotide sequence ID" value="NZ_JBHTKK010000001.1"/>
</dbReference>
<keyword evidence="10" id="KW-1185">Reference proteome</keyword>
<dbReference type="GO" id="GO:0000428">
    <property type="term" value="C:DNA-directed RNA polymerase complex"/>
    <property type="evidence" value="ECO:0007669"/>
    <property type="project" value="UniProtKB-KW"/>
</dbReference>
<gene>
    <name evidence="6 9" type="primary">rpoE</name>
    <name evidence="9" type="ORF">ACFQ19_00795</name>
</gene>
<evidence type="ECO:0000313" key="9">
    <source>
        <dbReference type="EMBL" id="MFD1064550.1"/>
    </source>
</evidence>
<dbReference type="Proteomes" id="UP001597041">
    <property type="component" value="Unassembled WGS sequence"/>
</dbReference>
<comment type="function">
    <text evidence="6">Participates in both the initiation and recycling phases of transcription. In the presence of the delta subunit, RNAP displays an increased specificity of transcription, a decreased affinity for nucleic acids, and an increased efficiency of RNA synthesis because of enhanced recycling.</text>
</comment>
<evidence type="ECO:0000256" key="2">
    <source>
        <dbReference type="ARBA" id="ARBA00022478"/>
    </source>
</evidence>
<feature type="compositionally biased region" description="Acidic residues" evidence="7">
    <location>
        <begin position="110"/>
        <end position="154"/>
    </location>
</feature>
<dbReference type="PROSITE" id="PS51913">
    <property type="entry name" value="HTH_HARE"/>
    <property type="match status" value="1"/>
</dbReference>
<feature type="compositionally biased region" description="Acidic residues" evidence="7">
    <location>
        <begin position="161"/>
        <end position="173"/>
    </location>
</feature>
<dbReference type="NCBIfam" id="TIGR04567">
    <property type="entry name" value="RNAP_delt_lowGC"/>
    <property type="match status" value="1"/>
</dbReference>
<evidence type="ECO:0000256" key="3">
    <source>
        <dbReference type="ARBA" id="ARBA00022679"/>
    </source>
</evidence>
<dbReference type="EMBL" id="JBHTKK010000001">
    <property type="protein sequence ID" value="MFD1064550.1"/>
    <property type="molecule type" value="Genomic_DNA"/>
</dbReference>
<keyword evidence="5 6" id="KW-0804">Transcription</keyword>
<feature type="domain" description="HTH HARE-type" evidence="8">
    <location>
        <begin position="16"/>
        <end position="83"/>
    </location>
</feature>
<comment type="caution">
    <text evidence="9">The sequence shown here is derived from an EMBL/GenBank/DDBJ whole genome shotgun (WGS) entry which is preliminary data.</text>
</comment>
<dbReference type="InterPro" id="IPR038087">
    <property type="entry name" value="RNAP_delta_N_dom_sf"/>
</dbReference>
<reference evidence="10" key="1">
    <citation type="journal article" date="2019" name="Int. J. Syst. Evol. Microbiol.">
        <title>The Global Catalogue of Microorganisms (GCM) 10K type strain sequencing project: providing services to taxonomists for standard genome sequencing and annotation.</title>
        <authorList>
            <consortium name="The Broad Institute Genomics Platform"/>
            <consortium name="The Broad Institute Genome Sequencing Center for Infectious Disease"/>
            <person name="Wu L."/>
            <person name="Ma J."/>
        </authorList>
    </citation>
    <scope>NUCLEOTIDE SEQUENCE [LARGE SCALE GENOMIC DNA]</scope>
    <source>
        <strain evidence="10">CCUG 56608</strain>
    </source>
</reference>